<sequence>MTENPGIIGHWDIDPSHSRLGFSTRHAMVSRVRGAFNDVSGSADIAEDLADSTAEVIIQTASVDTRTQGRDEHLRSADFFDVETYPEIRFVSSAIDEVDEGSYIVTGELTIRDMTKTVSVPLELIGVDTDPFGNLRAGLEGSRRIDRKDWGVTWNTKLDSGGVLVSDKITLEFELSLIKNAAEAAPADSSETAVENEASTEAPAPSTEATSAPEAGSAAPQTTAPVTNAPENSADAPVQETPEAPEAPDAPKPEAAESAPAPEAPQPVPEAPESVTPTPAADETETAPPAPKAPESAASVAPKAESAGSEFPPPPPVKPAEPSADKPADKAPETKKSDGQSSGSAFGKIFGLR</sequence>
<reference evidence="4 5" key="1">
    <citation type="submission" date="2014-11" db="EMBL/GenBank/DDBJ databases">
        <title>Draft Genome Sequence of Brevibacterium linens AE038-8.</title>
        <authorList>
            <person name="Maizel D."/>
            <person name="Utturkar S.M."/>
            <person name="Brown S.D."/>
            <person name="Ferrero M."/>
            <person name="Rosen B.P."/>
        </authorList>
    </citation>
    <scope>NUCLEOTIDE SEQUENCE [LARGE SCALE GENOMIC DNA]</scope>
    <source>
        <strain evidence="4 5">AE038-8</strain>
    </source>
</reference>
<dbReference type="RefSeq" id="WP_152609633.1">
    <property type="nucleotide sequence ID" value="NZ_JTJZ01000018.1"/>
</dbReference>
<accession>A0A0B9AAZ6</accession>
<proteinExistence type="inferred from homology"/>
<evidence type="ECO:0000259" key="3">
    <source>
        <dbReference type="SMART" id="SM00867"/>
    </source>
</evidence>
<dbReference type="InterPro" id="IPR036761">
    <property type="entry name" value="TTHA0802/YceI-like_sf"/>
</dbReference>
<name>A0A0B9AAZ6_BRELN</name>
<feature type="compositionally biased region" description="Polar residues" evidence="2">
    <location>
        <begin position="219"/>
        <end position="231"/>
    </location>
</feature>
<feature type="compositionally biased region" description="Low complexity" evidence="2">
    <location>
        <begin position="293"/>
        <end position="307"/>
    </location>
</feature>
<dbReference type="Gene3D" id="2.40.128.110">
    <property type="entry name" value="Lipid/polyisoprenoid-binding, YceI-like"/>
    <property type="match status" value="1"/>
</dbReference>
<protein>
    <submittedName>
        <fullName evidence="4">YceI family protein</fullName>
    </submittedName>
</protein>
<feature type="compositionally biased region" description="Low complexity" evidence="2">
    <location>
        <begin position="271"/>
        <end position="281"/>
    </location>
</feature>
<dbReference type="PANTHER" id="PTHR34406:SF1">
    <property type="entry name" value="PROTEIN YCEI"/>
    <property type="match status" value="1"/>
</dbReference>
<dbReference type="SMART" id="SM00867">
    <property type="entry name" value="YceI"/>
    <property type="match status" value="1"/>
</dbReference>
<evidence type="ECO:0000313" key="4">
    <source>
        <dbReference type="EMBL" id="KHS52741.1"/>
    </source>
</evidence>
<dbReference type="InterPro" id="IPR007372">
    <property type="entry name" value="Lipid/polyisoprenoid-bd_YceI"/>
</dbReference>
<dbReference type="OrthoDB" id="9811006at2"/>
<feature type="compositionally biased region" description="Low complexity" evidence="2">
    <location>
        <begin position="197"/>
        <end position="215"/>
    </location>
</feature>
<feature type="compositionally biased region" description="Basic and acidic residues" evidence="2">
    <location>
        <begin position="323"/>
        <end position="338"/>
    </location>
</feature>
<evidence type="ECO:0000313" key="5">
    <source>
        <dbReference type="Proteomes" id="UP000031488"/>
    </source>
</evidence>
<comment type="similarity">
    <text evidence="1">Belongs to the UPF0312 family.</text>
</comment>
<feature type="domain" description="Lipid/polyisoprenoid-binding YceI-like" evidence="3">
    <location>
        <begin position="10"/>
        <end position="178"/>
    </location>
</feature>
<dbReference type="AlphaFoldDB" id="A0A0B9AAZ6"/>
<evidence type="ECO:0000256" key="2">
    <source>
        <dbReference type="SAM" id="MobiDB-lite"/>
    </source>
</evidence>
<dbReference type="SUPFAM" id="SSF101874">
    <property type="entry name" value="YceI-like"/>
    <property type="match status" value="1"/>
</dbReference>
<dbReference type="EMBL" id="JTJZ01000018">
    <property type="protein sequence ID" value="KHS52741.1"/>
    <property type="molecule type" value="Genomic_DNA"/>
</dbReference>
<evidence type="ECO:0000256" key="1">
    <source>
        <dbReference type="ARBA" id="ARBA00008812"/>
    </source>
</evidence>
<dbReference type="PATRIC" id="fig|1703.6.peg.1607"/>
<feature type="region of interest" description="Disordered" evidence="2">
    <location>
        <begin position="184"/>
        <end position="353"/>
    </location>
</feature>
<dbReference type="STRING" id="1703.BLSMQ_0540"/>
<keyword evidence="5" id="KW-1185">Reference proteome</keyword>
<dbReference type="Pfam" id="PF04264">
    <property type="entry name" value="YceI"/>
    <property type="match status" value="1"/>
</dbReference>
<dbReference type="PANTHER" id="PTHR34406">
    <property type="entry name" value="PROTEIN YCEI"/>
    <property type="match status" value="1"/>
</dbReference>
<gene>
    <name evidence="4" type="ORF">AE0388_1724</name>
</gene>
<organism evidence="4 5">
    <name type="scientific">Brevibacterium linens</name>
    <dbReference type="NCBI Taxonomy" id="1703"/>
    <lineage>
        <taxon>Bacteria</taxon>
        <taxon>Bacillati</taxon>
        <taxon>Actinomycetota</taxon>
        <taxon>Actinomycetes</taxon>
        <taxon>Micrococcales</taxon>
        <taxon>Brevibacteriaceae</taxon>
        <taxon>Brevibacterium</taxon>
    </lineage>
</organism>
<dbReference type="Proteomes" id="UP000031488">
    <property type="component" value="Unassembled WGS sequence"/>
</dbReference>
<comment type="caution">
    <text evidence="4">The sequence shown here is derived from an EMBL/GenBank/DDBJ whole genome shotgun (WGS) entry which is preliminary data.</text>
</comment>